<feature type="compositionally biased region" description="Basic and acidic residues" evidence="8">
    <location>
        <begin position="704"/>
        <end position="713"/>
    </location>
</feature>
<proteinExistence type="predicted"/>
<dbReference type="EMBL" id="KB310300">
    <property type="protein sequence ID" value="ELT92004.1"/>
    <property type="molecule type" value="Genomic_DNA"/>
</dbReference>
<dbReference type="SUPFAM" id="SSF57903">
    <property type="entry name" value="FYVE/PHD zinc finger"/>
    <property type="match status" value="2"/>
</dbReference>
<dbReference type="EMBL" id="AMQN01013562">
    <property type="status" value="NOT_ANNOTATED_CDS"/>
    <property type="molecule type" value="Genomic_DNA"/>
</dbReference>
<evidence type="ECO:0000256" key="4">
    <source>
        <dbReference type="ARBA" id="ARBA00023117"/>
    </source>
</evidence>
<dbReference type="GO" id="GO:0016589">
    <property type="term" value="C:NURF complex"/>
    <property type="evidence" value="ECO:0007669"/>
    <property type="project" value="InterPro"/>
</dbReference>
<reference evidence="12" key="3">
    <citation type="submission" date="2015-06" db="UniProtKB">
        <authorList>
            <consortium name="EnsemblMetazoa"/>
        </authorList>
    </citation>
    <scope>IDENTIFICATION</scope>
</reference>
<dbReference type="Gene3D" id="1.20.920.10">
    <property type="entry name" value="Bromodomain-like"/>
    <property type="match status" value="1"/>
</dbReference>
<evidence type="ECO:0000259" key="9">
    <source>
        <dbReference type="PROSITE" id="PS50014"/>
    </source>
</evidence>
<dbReference type="GO" id="GO:0008270">
    <property type="term" value="F:zinc ion binding"/>
    <property type="evidence" value="ECO:0007669"/>
    <property type="project" value="UniProtKB-KW"/>
</dbReference>
<reference evidence="11 13" key="2">
    <citation type="journal article" date="2013" name="Nature">
        <title>Insights into bilaterian evolution from three spiralian genomes.</title>
        <authorList>
            <person name="Simakov O."/>
            <person name="Marletaz F."/>
            <person name="Cho S.J."/>
            <person name="Edsinger-Gonzales E."/>
            <person name="Havlak P."/>
            <person name="Hellsten U."/>
            <person name="Kuo D.H."/>
            <person name="Larsson T."/>
            <person name="Lv J."/>
            <person name="Arendt D."/>
            <person name="Savage R."/>
            <person name="Osoegawa K."/>
            <person name="de Jong P."/>
            <person name="Grimwood J."/>
            <person name="Chapman J.A."/>
            <person name="Shapiro H."/>
            <person name="Aerts A."/>
            <person name="Otillar R.P."/>
            <person name="Terry A.Y."/>
            <person name="Boore J.L."/>
            <person name="Grigoriev I.V."/>
            <person name="Lindberg D.R."/>
            <person name="Seaver E.C."/>
            <person name="Weisblat D.A."/>
            <person name="Putnam N.H."/>
            <person name="Rokhsar D.S."/>
        </authorList>
    </citation>
    <scope>NUCLEOTIDE SEQUENCE</scope>
    <source>
        <strain evidence="11 13">I ESC-2004</strain>
    </source>
</reference>
<feature type="compositionally biased region" description="Acidic residues" evidence="8">
    <location>
        <begin position="41"/>
        <end position="54"/>
    </location>
</feature>
<dbReference type="FunFam" id="3.30.40.10:FF:000048">
    <property type="entry name" value="nucleosome-remodeling factor subunit BPTF isoform X1"/>
    <property type="match status" value="1"/>
</dbReference>
<dbReference type="InterPro" id="IPR036427">
    <property type="entry name" value="Bromodomain-like_sf"/>
</dbReference>
<dbReference type="InterPro" id="IPR001965">
    <property type="entry name" value="Znf_PHD"/>
</dbReference>
<evidence type="ECO:0000256" key="2">
    <source>
        <dbReference type="ARBA" id="ARBA00022771"/>
    </source>
</evidence>
<dbReference type="Gene3D" id="3.30.40.10">
    <property type="entry name" value="Zinc/RING finger domain, C3HC4 (zinc finger)"/>
    <property type="match status" value="2"/>
</dbReference>
<dbReference type="OMA" id="RIWINAI"/>
<keyword evidence="2 6" id="KW-0863">Zinc-finger</keyword>
<dbReference type="InterPro" id="IPR038028">
    <property type="entry name" value="BPTF"/>
</dbReference>
<feature type="region of interest" description="Disordered" evidence="8">
    <location>
        <begin position="375"/>
        <end position="395"/>
    </location>
</feature>
<dbReference type="Pfam" id="PF00439">
    <property type="entry name" value="Bromodomain"/>
    <property type="match status" value="1"/>
</dbReference>
<dbReference type="PRINTS" id="PR00503">
    <property type="entry name" value="BROMODOMAIN"/>
</dbReference>
<dbReference type="PROSITE" id="PS50014">
    <property type="entry name" value="BROMODOMAIN_2"/>
    <property type="match status" value="1"/>
</dbReference>
<dbReference type="SMART" id="SM00249">
    <property type="entry name" value="PHD"/>
    <property type="match status" value="2"/>
</dbReference>
<dbReference type="FunCoup" id="R7TE48">
    <property type="interactions" value="2318"/>
</dbReference>
<gene>
    <name evidence="11" type="ORF">CAPTEDRAFT_220581</name>
</gene>
<dbReference type="PROSITE" id="PS50016">
    <property type="entry name" value="ZF_PHD_2"/>
    <property type="match status" value="2"/>
</dbReference>
<feature type="region of interest" description="Disordered" evidence="8">
    <location>
        <begin position="1400"/>
        <end position="1420"/>
    </location>
</feature>
<dbReference type="CDD" id="cd05509">
    <property type="entry name" value="Bromo_gcn5_like"/>
    <property type="match status" value="1"/>
</dbReference>
<feature type="coiled-coil region" evidence="7">
    <location>
        <begin position="982"/>
        <end position="1044"/>
    </location>
</feature>
<dbReference type="PANTHER" id="PTHR45975:SF2">
    <property type="entry name" value="NUCLEOSOME-REMODELING FACTOR SUBUNIT BPTF"/>
    <property type="match status" value="1"/>
</dbReference>
<keyword evidence="13" id="KW-1185">Reference proteome</keyword>
<evidence type="ECO:0000256" key="7">
    <source>
        <dbReference type="SAM" id="Coils"/>
    </source>
</evidence>
<keyword evidence="1" id="KW-0479">Metal-binding</keyword>
<feature type="compositionally biased region" description="Basic and acidic residues" evidence="8">
    <location>
        <begin position="31"/>
        <end position="40"/>
    </location>
</feature>
<feature type="compositionally biased region" description="Acidic residues" evidence="8">
    <location>
        <begin position="675"/>
        <end position="703"/>
    </location>
</feature>
<dbReference type="GO" id="GO:0000978">
    <property type="term" value="F:RNA polymerase II cis-regulatory region sequence-specific DNA binding"/>
    <property type="evidence" value="ECO:0007669"/>
    <property type="project" value="TreeGrafter"/>
</dbReference>
<evidence type="ECO:0000259" key="10">
    <source>
        <dbReference type="PROSITE" id="PS50016"/>
    </source>
</evidence>
<name>R7TE48_CAPTE</name>
<keyword evidence="4 5" id="KW-0103">Bromodomain</keyword>
<sequence>MKITAMLTEDSKQGKTTVLSLNDEVISKIREERKKAKEEEERREEEEEEREEEEEKKKQVEEVIEEECVEMTINPETGEMPTATIDASGDMDASSPPNGLTESESPPEGETSKEETIESSAEKPGVTTKTIMVIGKDGKKSLMTVTTPAKPADGDGDKIIETADGRKIVTRSKTGSLTPKHFADSVVSTTASVKMTSQKSGSEDMLVINKDGDITRITRSKAAAISTGLTGSIPSAHYKLGADNNFRQYENQYSSNTLALNKYQHNEDRDRRRHLSHKFSLTPLSEFKWNGAIHGNRSTIVTTLRMTLTQMESAIPSCFFHMNWPQHRVSWSKAVHICQKPEDFAMALAIIESCMKPVLFNSVWHEGLGHIQLKRSTQAEKDDQKKKEKDFRNQRPIEDEGELRTWVKYTLGLKHQVFKQKGEEYRVTICPNSRPCGWVWISSTRQPRPVCQSTVGLRSVAAKRNERRKKEKMKVEEVKAEVKDEVKEEVMETDENHDQVAMETEMKAEVEDIAMEVEVKEEVNQAPSGLPVGGIDDLDVSEGLLKRTHYPKVTKPYSRLDLLLEKRTKQWDVEKKQKLAFEQVLFKFRSHAAAEKQGGKKKAEVKKEEEVVKEKKKEVYFCYSVSCRKAREEKRPYPRCYSVACRAVRSKKRQQQNELQDSELMRTLSLPNGDLNDDDDDSSQEDEDEEEEVDVTGTQEEDEKLPAAKETEKPSTSAAPATNSVDAMTNALQALIQGGKITITPQLVKDIEKKLEAIGKTKYKVSLIKNRRGRTAKDGGGSKPYLKKGNLPPCHKFLTRSKRQSLFVLERPYLMRLARKAGHKETIGFKYDCKMSNVNWPYPCPRPQFKTTWRYRTQTLKNLAAAGLQMHILWACMRWDDMAQKPPAGGSSTVTTETDITTTELLKRRDVGPYQLRSEYLVRKLVVPLGVMSAQPKENYTPQRLGLRTRKRAESPKQKEPSVSDVWVAEETLELWEIKLFGDKVEKQRIAMQEKLQEQQKQAQKLEAQKKNEMNATQLKAQLEEQLKAQRLAMQQKRQQLEKDKAAGIITKPSIQPVRIISTPASSTSSPSIVKVTPIRPGMGIGGNKTIQIQTSKILTALQSQPGKATVVTTPTAQPAPAVQNLRILQGPNGQLQVTGLLPGQQIVKLPDGRLQLITTPSATAQLQQQQLPKPTIQVQQQPAAKPTIQAVQLPSGQIQLTKTEPVSVPAPAPAQPTLVTGQVQKVVVSTPNGPAIMDAIKTSQGMVLSNPNNPSAPKLVLPSGAVQVVSKPTNTLLSTTASPSKAPVLVQPKQRIITQQPGGGIIVQTEAAAPSTIIRTTPAGQQFVLKSTAQATSTVTTTAVSTTVVSPTSTATTDASGGKYTVTPQVVQQVVRQAMMQTQDPEIQAKLQAMQKQMSTQQQTKGTPVREPEPKAETTVYHRTPRVKTVAQEARDDQTRMAVCSQVMKSVLDRLDKEERSDMRKSRKTDAAEERTKRMTATKLQTTLYKQKEVLKKEMLRKRAHMEKTLQADIHSEVTKAIGEQKKRPRKEGPTPVTVVQNTARNLTVDSLTKVKKKKQKIISTGNSKTFSPNQRLYCVCRTPYDESKFYIGCDLCSNWFHGECVGIPETDARFVDSFVCDDCKKQQETTQDNLYCICRTPYDESQFYIGCDTCQDWFHGTCVNVTKAQADRMDTYICPRCKRSSSSEKAQSSSSSSSNSASSALYSRLVLEDHHWEHLRRLIRALQMHKMSWPFLEPVDPAVVPDYYEVIKEPMDLATIDKKVDLGHYTRLGDLVKDIMQMFDNCRFYNPKDSSFYQCAEILETFFVQKLKSLHPKLKDDGNM</sequence>
<dbReference type="InterPro" id="IPR011011">
    <property type="entry name" value="Znf_FYVE_PHD"/>
</dbReference>
<dbReference type="EnsemblMetazoa" id="CapteT220581">
    <property type="protein sequence ID" value="CapteP220581"/>
    <property type="gene ID" value="CapteG220581"/>
</dbReference>
<dbReference type="OrthoDB" id="784962at2759"/>
<feature type="compositionally biased region" description="Basic and acidic residues" evidence="8">
    <location>
        <begin position="377"/>
        <end position="395"/>
    </location>
</feature>
<dbReference type="Pfam" id="PF00628">
    <property type="entry name" value="PHD"/>
    <property type="match status" value="2"/>
</dbReference>
<keyword evidence="7" id="KW-0175">Coiled coil</keyword>
<evidence type="ECO:0000313" key="13">
    <source>
        <dbReference type="Proteomes" id="UP000014760"/>
    </source>
</evidence>
<feature type="region of interest" description="Disordered" evidence="8">
    <location>
        <begin position="31"/>
        <end position="129"/>
    </location>
</feature>
<feature type="compositionally biased region" description="Polar residues" evidence="8">
    <location>
        <begin position="714"/>
        <end position="724"/>
    </location>
</feature>
<feature type="domain" description="PHD-type" evidence="10">
    <location>
        <begin position="1635"/>
        <end position="1686"/>
    </location>
</feature>
<dbReference type="InterPro" id="IPR018359">
    <property type="entry name" value="Bromodomain_CS"/>
</dbReference>
<evidence type="ECO:0000256" key="8">
    <source>
        <dbReference type="SAM" id="MobiDB-lite"/>
    </source>
</evidence>
<dbReference type="PANTHER" id="PTHR45975">
    <property type="entry name" value="NUCLEOSOME-REMODELING FACTOR SUBUNIT BPTF"/>
    <property type="match status" value="1"/>
</dbReference>
<dbReference type="PROSITE" id="PS00633">
    <property type="entry name" value="BROMODOMAIN_1"/>
    <property type="match status" value="1"/>
</dbReference>
<dbReference type="Proteomes" id="UP000014760">
    <property type="component" value="Unassembled WGS sequence"/>
</dbReference>
<dbReference type="InterPro" id="IPR013083">
    <property type="entry name" value="Znf_RING/FYVE/PHD"/>
</dbReference>
<dbReference type="SUPFAM" id="SSF47370">
    <property type="entry name" value="Bromodomain"/>
    <property type="match status" value="1"/>
</dbReference>
<evidence type="ECO:0000313" key="11">
    <source>
        <dbReference type="EMBL" id="ELT92004.1"/>
    </source>
</evidence>
<feature type="domain" description="Bromo" evidence="9">
    <location>
        <begin position="1729"/>
        <end position="1799"/>
    </location>
</feature>
<keyword evidence="3" id="KW-0862">Zinc</keyword>
<feature type="region of interest" description="Disordered" evidence="8">
    <location>
        <begin position="1457"/>
        <end position="1479"/>
    </location>
</feature>
<evidence type="ECO:0000256" key="1">
    <source>
        <dbReference type="ARBA" id="ARBA00022723"/>
    </source>
</evidence>
<evidence type="ECO:0000313" key="12">
    <source>
        <dbReference type="EnsemblMetazoa" id="CapteP220581"/>
    </source>
</evidence>
<evidence type="ECO:0000256" key="3">
    <source>
        <dbReference type="ARBA" id="ARBA00022833"/>
    </source>
</evidence>
<dbReference type="SMART" id="SM00297">
    <property type="entry name" value="BROMO"/>
    <property type="match status" value="1"/>
</dbReference>
<reference evidence="13" key="1">
    <citation type="submission" date="2012-12" db="EMBL/GenBank/DDBJ databases">
        <authorList>
            <person name="Hellsten U."/>
            <person name="Grimwood J."/>
            <person name="Chapman J.A."/>
            <person name="Shapiro H."/>
            <person name="Aerts A."/>
            <person name="Otillar R.P."/>
            <person name="Terry A.Y."/>
            <person name="Boore J.L."/>
            <person name="Simakov O."/>
            <person name="Marletaz F."/>
            <person name="Cho S.-J."/>
            <person name="Edsinger-Gonzales E."/>
            <person name="Havlak P."/>
            <person name="Kuo D.-H."/>
            <person name="Larsson T."/>
            <person name="Lv J."/>
            <person name="Arendt D."/>
            <person name="Savage R."/>
            <person name="Osoegawa K."/>
            <person name="de Jong P."/>
            <person name="Lindberg D.R."/>
            <person name="Seaver E.C."/>
            <person name="Weisblat D.A."/>
            <person name="Putnam N.H."/>
            <person name="Grigoriev I.V."/>
            <person name="Rokhsar D.S."/>
        </authorList>
    </citation>
    <scope>NUCLEOTIDE SEQUENCE</scope>
    <source>
        <strain evidence="13">I ESC-2004</strain>
    </source>
</reference>
<feature type="region of interest" description="Disordered" evidence="8">
    <location>
        <begin position="652"/>
        <end position="724"/>
    </location>
</feature>
<dbReference type="STRING" id="283909.R7TE48"/>
<dbReference type="InterPro" id="IPR001487">
    <property type="entry name" value="Bromodomain"/>
</dbReference>
<protein>
    <recommendedName>
        <fullName evidence="14">Nucleosome-remodeling factor subunit BPTF</fullName>
    </recommendedName>
</protein>
<dbReference type="CDD" id="cd15560">
    <property type="entry name" value="PHD2_3_BPTF"/>
    <property type="match status" value="2"/>
</dbReference>
<accession>R7TE48</accession>
<dbReference type="HOGENOM" id="CLU_000284_1_0_1"/>
<evidence type="ECO:0008006" key="14">
    <source>
        <dbReference type="Google" id="ProtNLM"/>
    </source>
</evidence>
<evidence type="ECO:0000256" key="6">
    <source>
        <dbReference type="PROSITE-ProRule" id="PRU00146"/>
    </source>
</evidence>
<feature type="domain" description="PHD-type" evidence="10">
    <location>
        <begin position="1577"/>
        <end position="1628"/>
    </location>
</feature>
<dbReference type="InterPro" id="IPR019787">
    <property type="entry name" value="Znf_PHD-finger"/>
</dbReference>
<evidence type="ECO:0000256" key="5">
    <source>
        <dbReference type="PROSITE-ProRule" id="PRU00035"/>
    </source>
</evidence>
<feature type="compositionally biased region" description="Basic and acidic residues" evidence="8">
    <location>
        <begin position="1457"/>
        <end position="1478"/>
    </location>
</feature>
<organism evidence="11">
    <name type="scientific">Capitella teleta</name>
    <name type="common">Polychaete worm</name>
    <dbReference type="NCBI Taxonomy" id="283909"/>
    <lineage>
        <taxon>Eukaryota</taxon>
        <taxon>Metazoa</taxon>
        <taxon>Spiralia</taxon>
        <taxon>Lophotrochozoa</taxon>
        <taxon>Annelida</taxon>
        <taxon>Polychaeta</taxon>
        <taxon>Sedentaria</taxon>
        <taxon>Scolecida</taxon>
        <taxon>Capitellidae</taxon>
        <taxon>Capitella</taxon>
    </lineage>
</organism>
<dbReference type="GO" id="GO:0006357">
    <property type="term" value="P:regulation of transcription by RNA polymerase II"/>
    <property type="evidence" value="ECO:0007669"/>
    <property type="project" value="InterPro"/>
</dbReference>